<protein>
    <recommendedName>
        <fullName evidence="1">ACT domain-containing protein</fullName>
    </recommendedName>
</protein>
<dbReference type="PROSITE" id="PS51671">
    <property type="entry name" value="ACT"/>
    <property type="match status" value="1"/>
</dbReference>
<dbReference type="InterPro" id="IPR045865">
    <property type="entry name" value="ACT-like_dom_sf"/>
</dbReference>
<reference evidence="3" key="1">
    <citation type="submission" date="2015-02" db="EMBL/GenBank/DDBJ databases">
        <title>Physiological reanalysis, assessment of diazotrophy, and genome sequences of multiple isolates of Streptomyces thermoautotrophicus.</title>
        <authorList>
            <person name="MacKellar D.C."/>
            <person name="Lieber L."/>
            <person name="Norman J."/>
            <person name="Bolger A."/>
            <person name="Tobin C."/>
            <person name="Murray J.W."/>
            <person name="Friesen M."/>
            <person name="Prell J."/>
        </authorList>
    </citation>
    <scope>NUCLEOTIDE SEQUENCE [LARGE SCALE GENOMIC DNA]</scope>
    <source>
        <strain evidence="3">UBT1</strain>
    </source>
</reference>
<dbReference type="PATRIC" id="fig|1469144.9.peg.5561"/>
<gene>
    <name evidence="2" type="ORF">TR74_00765</name>
</gene>
<evidence type="ECO:0000313" key="2">
    <source>
        <dbReference type="EMBL" id="KWX10923.1"/>
    </source>
</evidence>
<evidence type="ECO:0000313" key="3">
    <source>
        <dbReference type="Proteomes" id="UP000070598"/>
    </source>
</evidence>
<dbReference type="InterPro" id="IPR002912">
    <property type="entry name" value="ACT_dom"/>
</dbReference>
<comment type="caution">
    <text evidence="2">The sequence shown here is derived from an EMBL/GenBank/DDBJ whole genome shotgun (WGS) entry which is preliminary data.</text>
</comment>
<proteinExistence type="predicted"/>
<dbReference type="AlphaFoldDB" id="A0A132NLT7"/>
<feature type="domain" description="ACT" evidence="1">
    <location>
        <begin position="1"/>
        <end position="59"/>
    </location>
</feature>
<dbReference type="EMBL" id="JYIK01000157">
    <property type="protein sequence ID" value="KWX10923.1"/>
    <property type="molecule type" value="Genomic_DNA"/>
</dbReference>
<accession>A0A132NLT7</accession>
<dbReference type="CDD" id="cd04899">
    <property type="entry name" value="ACT_ACR-UUR-like_2"/>
    <property type="match status" value="1"/>
</dbReference>
<dbReference type="SUPFAM" id="SSF55021">
    <property type="entry name" value="ACT-like"/>
    <property type="match status" value="1"/>
</dbReference>
<name>A0A132NLT7_9ACTN</name>
<sequence length="59" mass="6387">MLHKIGQVLADVGVDVRRARVATLGAEAVDVFYVVDEAGEKLDPELSALVKKRILAALR</sequence>
<dbReference type="Proteomes" id="UP000070598">
    <property type="component" value="Unassembled WGS sequence"/>
</dbReference>
<evidence type="ECO:0000259" key="1">
    <source>
        <dbReference type="PROSITE" id="PS51671"/>
    </source>
</evidence>
<organism evidence="2 3">
    <name type="scientific">Carbonactinospora thermoautotrophica</name>
    <dbReference type="NCBI Taxonomy" id="1469144"/>
    <lineage>
        <taxon>Bacteria</taxon>
        <taxon>Bacillati</taxon>
        <taxon>Actinomycetota</taxon>
        <taxon>Actinomycetes</taxon>
        <taxon>Kitasatosporales</taxon>
        <taxon>Carbonactinosporaceae</taxon>
        <taxon>Carbonactinospora</taxon>
    </lineage>
</organism>